<dbReference type="Proteomes" id="UP000050761">
    <property type="component" value="Unassembled WGS sequence"/>
</dbReference>
<dbReference type="AlphaFoldDB" id="A0A183F6A0"/>
<dbReference type="EMBL" id="UZAH01002030">
    <property type="protein sequence ID" value="VDO20767.1"/>
    <property type="molecule type" value="Genomic_DNA"/>
</dbReference>
<accession>A0A183F6A0</accession>
<evidence type="ECO:0000313" key="2">
    <source>
        <dbReference type="Proteomes" id="UP000050761"/>
    </source>
</evidence>
<proteinExistence type="predicted"/>
<dbReference type="PANTHER" id="PTHR11647">
    <property type="entry name" value="HYDRANTOINASE/DIHYDROPYRIMIDINASE FAMILY MEMBER"/>
    <property type="match status" value="1"/>
</dbReference>
<sequence length="105" mass="11707">MYPKKGRIAVGSDADVVIWNPNATRTISRDTHHQAVDYNIFEGMTVHGVAETTISRGKVIWRDNKLTVEAGSGRFVPLAPFAPIAFATIPQRAKVSWSNDIMRQR</sequence>
<dbReference type="SUPFAM" id="SSF51338">
    <property type="entry name" value="Composite domain of metallo-dependent hydrolases"/>
    <property type="match status" value="1"/>
</dbReference>
<dbReference type="WBParaSite" id="HPBE_0000169201-mRNA-1">
    <property type="protein sequence ID" value="HPBE_0000169201-mRNA-1"/>
    <property type="gene ID" value="HPBE_0000169201"/>
</dbReference>
<dbReference type="InterPro" id="IPR011059">
    <property type="entry name" value="Metal-dep_hydrolase_composite"/>
</dbReference>
<organism evidence="2 3">
    <name type="scientific">Heligmosomoides polygyrus</name>
    <name type="common">Parasitic roundworm</name>
    <dbReference type="NCBI Taxonomy" id="6339"/>
    <lineage>
        <taxon>Eukaryota</taxon>
        <taxon>Metazoa</taxon>
        <taxon>Ecdysozoa</taxon>
        <taxon>Nematoda</taxon>
        <taxon>Chromadorea</taxon>
        <taxon>Rhabditida</taxon>
        <taxon>Rhabditina</taxon>
        <taxon>Rhabditomorpha</taxon>
        <taxon>Strongyloidea</taxon>
        <taxon>Heligmosomidae</taxon>
        <taxon>Heligmosomoides</taxon>
    </lineage>
</organism>
<dbReference type="Gene3D" id="2.30.40.10">
    <property type="entry name" value="Urease, subunit C, domain 1"/>
    <property type="match status" value="1"/>
</dbReference>
<dbReference type="GO" id="GO:0004157">
    <property type="term" value="F:dihydropyrimidinase activity"/>
    <property type="evidence" value="ECO:0007669"/>
    <property type="project" value="TreeGrafter"/>
</dbReference>
<protein>
    <submittedName>
        <fullName evidence="3">Amidohydro-rel domain-containing protein</fullName>
    </submittedName>
</protein>
<accession>A0A3P7UFG8</accession>
<dbReference type="GO" id="GO:0006208">
    <property type="term" value="P:pyrimidine nucleobase catabolic process"/>
    <property type="evidence" value="ECO:0007669"/>
    <property type="project" value="TreeGrafter"/>
</dbReference>
<reference evidence="3" key="2">
    <citation type="submission" date="2019-09" db="UniProtKB">
        <authorList>
            <consortium name="WormBaseParasite"/>
        </authorList>
    </citation>
    <scope>IDENTIFICATION</scope>
</reference>
<dbReference type="PANTHER" id="PTHR11647:SF1">
    <property type="entry name" value="COLLAPSIN RESPONSE MEDIATOR PROTEIN"/>
    <property type="match status" value="1"/>
</dbReference>
<name>A0A183F6A0_HELPZ</name>
<evidence type="ECO:0000313" key="1">
    <source>
        <dbReference type="EMBL" id="VDO20767.1"/>
    </source>
</evidence>
<gene>
    <name evidence="1" type="ORF">HPBE_LOCUS1693</name>
</gene>
<keyword evidence="2" id="KW-1185">Reference proteome</keyword>
<dbReference type="InterPro" id="IPR050378">
    <property type="entry name" value="Metallo-dep_Hydrolases_sf"/>
</dbReference>
<dbReference type="OrthoDB" id="10258955at2759"/>
<dbReference type="GO" id="GO:0005829">
    <property type="term" value="C:cytosol"/>
    <property type="evidence" value="ECO:0007669"/>
    <property type="project" value="TreeGrafter"/>
</dbReference>
<reference evidence="1 2" key="1">
    <citation type="submission" date="2018-11" db="EMBL/GenBank/DDBJ databases">
        <authorList>
            <consortium name="Pathogen Informatics"/>
        </authorList>
    </citation>
    <scope>NUCLEOTIDE SEQUENCE [LARGE SCALE GENOMIC DNA]</scope>
</reference>
<evidence type="ECO:0000313" key="3">
    <source>
        <dbReference type="WBParaSite" id="HPBE_0000169201-mRNA-1"/>
    </source>
</evidence>